<dbReference type="PANTHER" id="PTHR48090:SF7">
    <property type="entry name" value="RFBJ PROTEIN"/>
    <property type="match status" value="1"/>
</dbReference>
<accession>A0A9E7PP82</accession>
<evidence type="ECO:0000313" key="3">
    <source>
        <dbReference type="EMBL" id="UUX92942.1"/>
    </source>
</evidence>
<keyword evidence="3" id="KW-0808">Transferase</keyword>
<dbReference type="SUPFAM" id="SSF53448">
    <property type="entry name" value="Nucleotide-diphospho-sugar transferases"/>
    <property type="match status" value="1"/>
</dbReference>
<dbReference type="NCBIfam" id="TIGR04182">
    <property type="entry name" value="glyco_TIGR04182"/>
    <property type="match status" value="1"/>
</dbReference>
<dbReference type="CDD" id="cd04179">
    <property type="entry name" value="DPM_DPG-synthase_like"/>
    <property type="match status" value="1"/>
</dbReference>
<dbReference type="GeneID" id="74306449"/>
<feature type="transmembrane region" description="Helical" evidence="1">
    <location>
        <begin position="228"/>
        <end position="251"/>
    </location>
</feature>
<dbReference type="EC" id="2.4.1.-" evidence="3"/>
<dbReference type="InterPro" id="IPR050256">
    <property type="entry name" value="Glycosyltransferase_2"/>
</dbReference>
<sequence length="307" mass="34264">MEINKDEVCIFIPTLNEGPTIGGLIGTFKENGFKHILVIDGKSSDNTAEIAEYAGATVIIQDSKGKGNAIIEAIEYFDLPYILMLDGDGTYLPEEAENMLKPLFDGSQHVIGNRLNNFEKGALSTLNLYGNQVINYLFKVAHGTYLSDILSGYRAFDIESIKRMKLKEAGFEIETEMAVEAVRNGQKISVVEISYLKRPGTETKLHPFKDGAKIISTIFKLARVSNPIFYFGFIGFIIAVFGVLIGIYVVIDWFSSITHTELAILTVLLIVMGFQIFMFGVIADMLVSFNREMRDEIQRLRPPNPPI</sequence>
<dbReference type="GO" id="GO:0016757">
    <property type="term" value="F:glycosyltransferase activity"/>
    <property type="evidence" value="ECO:0007669"/>
    <property type="project" value="UniProtKB-KW"/>
</dbReference>
<evidence type="ECO:0000259" key="2">
    <source>
        <dbReference type="Pfam" id="PF00535"/>
    </source>
</evidence>
<keyword evidence="1" id="KW-0472">Membrane</keyword>
<dbReference type="PANTHER" id="PTHR48090">
    <property type="entry name" value="UNDECAPRENYL-PHOSPHATE 4-DEOXY-4-FORMAMIDO-L-ARABINOSE TRANSFERASE-RELATED"/>
    <property type="match status" value="1"/>
</dbReference>
<dbReference type="AlphaFoldDB" id="A0A9E7PP82"/>
<evidence type="ECO:0000313" key="4">
    <source>
        <dbReference type="Proteomes" id="UP001060368"/>
    </source>
</evidence>
<keyword evidence="4" id="KW-1185">Reference proteome</keyword>
<protein>
    <submittedName>
        <fullName evidence="3">S-layer glycoprotein N-glycosyltransferase AglJ</fullName>
        <ecNumber evidence="3">2.4.1.-</ecNumber>
    </submittedName>
</protein>
<organism evidence="3 4">
    <name type="scientific">Methanoplanus endosymbiosus</name>
    <dbReference type="NCBI Taxonomy" id="33865"/>
    <lineage>
        <taxon>Archaea</taxon>
        <taxon>Methanobacteriati</taxon>
        <taxon>Methanobacteriota</taxon>
        <taxon>Stenosarchaea group</taxon>
        <taxon>Methanomicrobia</taxon>
        <taxon>Methanomicrobiales</taxon>
        <taxon>Methanomicrobiaceae</taxon>
        <taxon>Methanoplanus</taxon>
    </lineage>
</organism>
<dbReference type="InterPro" id="IPR029044">
    <property type="entry name" value="Nucleotide-diphossugar_trans"/>
</dbReference>
<dbReference type="RefSeq" id="WP_257743085.1">
    <property type="nucleotide sequence ID" value="NZ_CP096115.1"/>
</dbReference>
<dbReference type="Proteomes" id="UP001060368">
    <property type="component" value="Chromosome"/>
</dbReference>
<gene>
    <name evidence="3" type="primary">aglJ</name>
    <name evidence="3" type="ORF">L6E24_02100</name>
</gene>
<dbReference type="KEGG" id="mend:L6E24_02100"/>
<proteinExistence type="predicted"/>
<feature type="transmembrane region" description="Helical" evidence="1">
    <location>
        <begin position="263"/>
        <end position="289"/>
    </location>
</feature>
<reference evidence="3" key="1">
    <citation type="submission" date="2022-04" db="EMBL/GenBank/DDBJ databases">
        <title>Complete genome of Methanoplanus endosymbiosus DSM 3599.</title>
        <authorList>
            <person name="Chen S.-C."/>
            <person name="You Y.-T."/>
            <person name="Zhou Y.-Z."/>
            <person name="Lai M.-C."/>
        </authorList>
    </citation>
    <scope>NUCLEOTIDE SEQUENCE</scope>
    <source>
        <strain evidence="3">DSM 3599</strain>
    </source>
</reference>
<dbReference type="Pfam" id="PF00535">
    <property type="entry name" value="Glycos_transf_2"/>
    <property type="match status" value="1"/>
</dbReference>
<dbReference type="EMBL" id="CP096115">
    <property type="protein sequence ID" value="UUX92942.1"/>
    <property type="molecule type" value="Genomic_DNA"/>
</dbReference>
<name>A0A9E7PP82_9EURY</name>
<feature type="domain" description="Glycosyltransferase 2-like" evidence="2">
    <location>
        <begin position="9"/>
        <end position="128"/>
    </location>
</feature>
<dbReference type="InterPro" id="IPR001173">
    <property type="entry name" value="Glyco_trans_2-like"/>
</dbReference>
<dbReference type="InterPro" id="IPR026456">
    <property type="entry name" value="GCTrfase_AglJ"/>
</dbReference>
<evidence type="ECO:0000256" key="1">
    <source>
        <dbReference type="SAM" id="Phobius"/>
    </source>
</evidence>
<dbReference type="Gene3D" id="3.90.550.10">
    <property type="entry name" value="Spore Coat Polysaccharide Biosynthesis Protein SpsA, Chain A"/>
    <property type="match status" value="1"/>
</dbReference>
<keyword evidence="1" id="KW-1133">Transmembrane helix</keyword>
<keyword evidence="3" id="KW-0328">Glycosyltransferase</keyword>
<keyword evidence="1" id="KW-0812">Transmembrane</keyword>